<keyword evidence="5 13" id="KW-0808">Transferase</keyword>
<dbReference type="SUPFAM" id="SSF55048">
    <property type="entry name" value="Probable ACP-binding domain of malonyl-CoA ACP transacylase"/>
    <property type="match status" value="1"/>
</dbReference>
<dbReference type="Proteomes" id="UP001322277">
    <property type="component" value="Chromosome 8"/>
</dbReference>
<evidence type="ECO:0000256" key="4">
    <source>
        <dbReference type="ARBA" id="ARBA00022603"/>
    </source>
</evidence>
<dbReference type="InterPro" id="IPR001227">
    <property type="entry name" value="Ac_transferase_dom_sf"/>
</dbReference>
<dbReference type="PROSITE" id="PS00012">
    <property type="entry name" value="PHOSPHOPANTETHEINE"/>
    <property type="match status" value="1"/>
</dbReference>
<dbReference type="InterPro" id="IPR020841">
    <property type="entry name" value="PKS_Beta-ketoAc_synthase_dom"/>
</dbReference>
<protein>
    <submittedName>
        <fullName evidence="13">Acyl transferase domain superfamily, phosphopantetheine binding ACP domain, thiolase</fullName>
    </submittedName>
</protein>
<feature type="region of interest" description="C-terminal hotdog fold" evidence="8">
    <location>
        <begin position="1472"/>
        <end position="1631"/>
    </location>
</feature>
<dbReference type="InterPro" id="IPR006162">
    <property type="entry name" value="Ppantetheine_attach_site"/>
</dbReference>
<dbReference type="Pfam" id="PF14765">
    <property type="entry name" value="PS-DH"/>
    <property type="match status" value="1"/>
</dbReference>
<dbReference type="GO" id="GO:0006633">
    <property type="term" value="P:fatty acid biosynthetic process"/>
    <property type="evidence" value="ECO:0007669"/>
    <property type="project" value="InterPro"/>
</dbReference>
<dbReference type="GO" id="GO:0032259">
    <property type="term" value="P:methylation"/>
    <property type="evidence" value="ECO:0007669"/>
    <property type="project" value="UniProtKB-KW"/>
</dbReference>
<keyword evidence="4" id="KW-0489">Methyltransferase</keyword>
<dbReference type="InterPro" id="IPR049551">
    <property type="entry name" value="PKS_DH_C"/>
</dbReference>
<dbReference type="SMART" id="SM00826">
    <property type="entry name" value="PKS_DH"/>
    <property type="match status" value="1"/>
</dbReference>
<dbReference type="PROSITE" id="PS52019">
    <property type="entry name" value="PKS_MFAS_DH"/>
    <property type="match status" value="1"/>
</dbReference>
<dbReference type="Pfam" id="PF00109">
    <property type="entry name" value="ketoacyl-synt"/>
    <property type="match status" value="1"/>
</dbReference>
<evidence type="ECO:0000259" key="10">
    <source>
        <dbReference type="PROSITE" id="PS50075"/>
    </source>
</evidence>
<dbReference type="Pfam" id="PF08242">
    <property type="entry name" value="Methyltransf_12"/>
    <property type="match status" value="1"/>
</dbReference>
<evidence type="ECO:0000259" key="11">
    <source>
        <dbReference type="PROSITE" id="PS52004"/>
    </source>
</evidence>
<dbReference type="InterPro" id="IPR032088">
    <property type="entry name" value="SAT"/>
</dbReference>
<evidence type="ECO:0000256" key="3">
    <source>
        <dbReference type="ARBA" id="ARBA00022553"/>
    </source>
</evidence>
<dbReference type="InterPro" id="IPR014043">
    <property type="entry name" value="Acyl_transferase_dom"/>
</dbReference>
<dbReference type="Gene3D" id="3.10.129.110">
    <property type="entry name" value="Polyketide synthase dehydratase"/>
    <property type="match status" value="1"/>
</dbReference>
<dbReference type="InterPro" id="IPR016039">
    <property type="entry name" value="Thiolase-like"/>
</dbReference>
<keyword evidence="14" id="KW-1185">Reference proteome</keyword>
<evidence type="ECO:0000259" key="12">
    <source>
        <dbReference type="PROSITE" id="PS52019"/>
    </source>
</evidence>
<dbReference type="EMBL" id="CP137312">
    <property type="protein sequence ID" value="WQF88040.1"/>
    <property type="molecule type" value="Genomic_DNA"/>
</dbReference>
<dbReference type="SMART" id="SM00823">
    <property type="entry name" value="PKS_PP"/>
    <property type="match status" value="1"/>
</dbReference>
<dbReference type="InterPro" id="IPR036736">
    <property type="entry name" value="ACP-like_sf"/>
</dbReference>
<dbReference type="Pfam" id="PF22336">
    <property type="entry name" value="RhiE-like_linker"/>
    <property type="match status" value="1"/>
</dbReference>
<dbReference type="InterPro" id="IPR009081">
    <property type="entry name" value="PP-bd_ACP"/>
</dbReference>
<feature type="domain" description="Ketosynthase family 3 (KS3)" evidence="11">
    <location>
        <begin position="364"/>
        <end position="795"/>
    </location>
</feature>
<dbReference type="InterPro" id="IPR013217">
    <property type="entry name" value="Methyltransf_12"/>
</dbReference>
<dbReference type="GO" id="GO:0044550">
    <property type="term" value="P:secondary metabolite biosynthetic process"/>
    <property type="evidence" value="ECO:0007669"/>
    <property type="project" value="TreeGrafter"/>
</dbReference>
<dbReference type="InterPro" id="IPR020807">
    <property type="entry name" value="PKS_DH"/>
</dbReference>
<comment type="pathway">
    <text evidence="1">Secondary metabolite biosynthesis; terpenoid biosynthesis.</text>
</comment>
<dbReference type="CDD" id="cd02440">
    <property type="entry name" value="AdoMet_MTases"/>
    <property type="match status" value="1"/>
</dbReference>
<dbReference type="InterPro" id="IPR014031">
    <property type="entry name" value="Ketoacyl_synth_C"/>
</dbReference>
<evidence type="ECO:0000313" key="13">
    <source>
        <dbReference type="EMBL" id="WQF88040.1"/>
    </source>
</evidence>
<dbReference type="GO" id="GO:0004315">
    <property type="term" value="F:3-oxoacyl-[acyl-carrier-protein] synthase activity"/>
    <property type="evidence" value="ECO:0007669"/>
    <property type="project" value="InterPro"/>
</dbReference>
<dbReference type="InterPro" id="IPR049492">
    <property type="entry name" value="BD-FAE-like_dom"/>
</dbReference>
<dbReference type="InterPro" id="IPR050091">
    <property type="entry name" value="PKS_NRPS_Biosynth_Enz"/>
</dbReference>
<keyword evidence="7" id="KW-0511">Multifunctional enzyme</keyword>
<dbReference type="SUPFAM" id="SSF53474">
    <property type="entry name" value="alpha/beta-Hydrolases"/>
    <property type="match status" value="1"/>
</dbReference>
<dbReference type="InterPro" id="IPR029058">
    <property type="entry name" value="AB_hydrolase_fold"/>
</dbReference>
<sequence length="2586" mass="276776">MTLVNPSRIALFGPQKAHWTPQALAALQTTLKSDARLAFLREALETLPSLWPLIDSILDTADTAYPGAQKLQHLHDLATGTSTMTTTTKPLEFSNTELAPLTVVSQVVDWIQRHSDNNNLGLDTCDAAQGFCLGFLSAAAVSVATDTVSFRQHVSNAIRLAACIGAVIDVEDLAHAASDTVVAVSVRCKTPQDRAHLDSCLEILPRAYISCITDDKTLTVTLPQGSQETLSSLLKEAGITVVPVGIRGRYHNQEHSRAAERLARVCAEHGDLQLPGADKLLLPLRSTATSEVIETGSLHDIAIQLILCRRAHWFQTVKKTIGNGEHHQLLSYGTEPCVPPSLARKSKSNGTATGGAAVSSSDKDDEIAVVGMACRFPRSENLETFWQLLADGQTALGTMPADRFDPATLTREPRLANFYGNFIDAPDAFDHRFFGISGREAKSMDPQQRLALQVAYEALESAGYGGGAGSGTGGDGIKSTGPNVGCYLGVGSVDYDANVAARDANAFAATGTLRAFISGRVSHFFGWDGPSLTMDTACSSSAVAIHTARRALLAGECAMALAGGVNVITSPALHQNLAAGSFLNTCGSSRAFDDGASGYCRGEGAGILVLKPLSRAVADGDRVLGLLAGSAVNQNSNRSPITVPDSSSQGSLYRRVLDEAGIQPHEVTYVEAHGTGTKVGDPIEYESVRSTFSGPLRTGPVYLGSVKDNIGHAEAASGVAGVIKTLLMMQHQTIPKQANFSRLNRTIKVLPGDADDVVVPESTLAWTTTTTTERRAALVNNYGAAGNNAAILVRQYTPAPSTRQSISSPVSSSTAYPIALSAKSETSLRSYMDVLKGFLLDRDEDGNPRRPLASVAYHIARAHNPAFDRRVAIVAHDAQDAAAALATASPAVVAAKKPVVLCFGGQTGRTVSVSKALYDDSDLFKSHLDKCEATCRTLGVSIYPAIFQNQPVDDTVTLHCMLLSLQISCAQSWIDSGLQVDTLIGHSFGQLTALCIAGSLDLHDTFRLVAGRARLLRDSSAILQDRGAMLAVECDAADIDDIVTGVRMTAAGHRVDIACYNGPRNFVLAGDVASIAAATDRCRLHGRVKTTKLQNDHAYHSYLTDAILPDLRELAASVTVRPPRIRVETCTADASWPSSFGPDEIVEHTRQPVFFDQAVARIAARLPSAVWLEAGSATPIIPMTRRVLSSTTTTTKTTTQINPRSADVFIPVQLGTTVDAAAQLAKATCDLWTAGSPAQYWLFHSSSSHRYQEDFNVPPYQFEKSSHWLPFEAPVPAPVATGAKPEAISTPSPESEPESESETHFPPGFVTRVHPGDAAVPGEHLFVVDTQGPLFQLAARGHAVTGQSICPASMFVEMVARATMLVPKKPLTRRGGGGGAQVPSLSDLTMSAPLGIGNSQTTVIRLRETGPDAWAFAIISQASASDPRGATQHASGTFAWTGADDAAAAKRLQLLGRLGSSQLKTATSSATSTAAISGAMVYKWFAEVVDYADYYRGVQSVSADDGNRAVGRVAMPARRPPPLADAGVCDPITLDNFLQVAGIHCNCLSDRDKAAVLMCTSVDEIVFSPNFLAADKRSDDDEWVVYTRFDDDPKQPKTRTNDIFVCEAASGNIVVAVLGATFHSVPFRSLAKSLGRLNAVVPESVPVLQSTKPVIPDLDDAAADSGYSSTDLVSQASDVDKTETHVGVFLSAAGDDHDTAASSTTTTTTTTATFVDTLAKVRALLSDMIEIPVDEVTPVTTLEELGIDSLLVTEVLAEIQKQFGVQLSQEQFAGCDHVRDVATLLQPVAAAAADADFDADEAHVTVKTPAMPPSVSHGSSSIATYPHPKQTPGLPNLASIGHDAFTRCLSSYDTHADAAAYTDFYSRVFPIQSELVVQYVLTAFAQLGCDLARLGPGDILPAVDHQQKHSKVVTQLHQILVDAGLATKDGFPHAGAGSTTYRRTAMPLPTTPAPVLMERLLRQFPQHASETKLLYSTGSRLAECLTGRAEPVSLIFQDAAARALLADVYTNAPMFKTGTLQLAEYLSSIVSALAGKGRRPLRILELGAGTGGTTKSVIETLIAIAPAGGAAANFTYTFTDLSSSLVAAARRRFAQWSSFMEYKVVDVEKDPAPEFLGAYDVILSTNCIHATRDLVASTGNIRRMLRPDGLLCLVELTRNLYWFDLVFGLLEGWWLFEDGRQHALAGEERWEQALRKAGFEWVDWSRSSTRESETLRVITASAHNPVPAKAPAPAPVLAHNPSTTQQGVQTILFKDVDGVQLHADIYYPEAAVASGRKLPVALMIHGGGHIMLSRNDIRPRQTDMLLKSGFLPVSVDYRLCPEVTLAEGPMTDVVDALSWVRNVLPSLLRPGFSIDTNQVVAVGWSTGGHLAMTLAWTSLARQVAPPAAILAFYSPLDYEDDFWMHPNLPRGATSDSAESFPLDARIWDGGVFDTARVEYRVAPAKRALGGWMAASDPRSRLALHMNAQGRTLHVLLNGLDKTTRQPPAAPTSAEIAAVSPLARVRAGHYTTPTFIIHPREDDLIPWQQADRTWRALRDRGVEAELRLVEGVPHLFDLARTMDDAAERAVVEGYEFLCRHVGVSLRL</sequence>
<dbReference type="Pfam" id="PF02801">
    <property type="entry name" value="Ketoacyl-synt_C"/>
    <property type="match status" value="1"/>
</dbReference>
<feature type="active site" description="Proton acceptor; for dehydratase activity" evidence="8">
    <location>
        <position position="1342"/>
    </location>
</feature>
<dbReference type="PANTHER" id="PTHR43775">
    <property type="entry name" value="FATTY ACID SYNTHASE"/>
    <property type="match status" value="1"/>
</dbReference>
<evidence type="ECO:0000256" key="2">
    <source>
        <dbReference type="ARBA" id="ARBA00022450"/>
    </source>
</evidence>
<evidence type="ECO:0000256" key="9">
    <source>
        <dbReference type="SAM" id="MobiDB-lite"/>
    </source>
</evidence>
<dbReference type="PROSITE" id="PS00606">
    <property type="entry name" value="KS3_1"/>
    <property type="match status" value="1"/>
</dbReference>
<feature type="domain" description="Carrier" evidence="10">
    <location>
        <begin position="1712"/>
        <end position="1789"/>
    </location>
</feature>
<dbReference type="InterPro" id="IPR049900">
    <property type="entry name" value="PKS_mFAS_DH"/>
</dbReference>
<name>A0AAX4IXU1_9PEZI</name>
<dbReference type="PROSITE" id="PS52004">
    <property type="entry name" value="KS3_2"/>
    <property type="match status" value="1"/>
</dbReference>
<dbReference type="SUPFAM" id="SSF53901">
    <property type="entry name" value="Thiolase-like"/>
    <property type="match status" value="1"/>
</dbReference>
<keyword evidence="3" id="KW-0597">Phosphoprotein</keyword>
<dbReference type="InterPro" id="IPR029063">
    <property type="entry name" value="SAM-dependent_MTases_sf"/>
</dbReference>
<dbReference type="InterPro" id="IPR041068">
    <property type="entry name" value="HTH_51"/>
</dbReference>
<dbReference type="InterPro" id="IPR020806">
    <property type="entry name" value="PKS_PP-bd"/>
</dbReference>
<dbReference type="Gene3D" id="3.40.50.1820">
    <property type="entry name" value="alpha/beta hydrolase"/>
    <property type="match status" value="1"/>
</dbReference>
<dbReference type="GO" id="GO:0004312">
    <property type="term" value="F:fatty acid synthase activity"/>
    <property type="evidence" value="ECO:0007669"/>
    <property type="project" value="TreeGrafter"/>
</dbReference>
<dbReference type="SUPFAM" id="SSF47336">
    <property type="entry name" value="ACP-like"/>
    <property type="match status" value="1"/>
</dbReference>
<dbReference type="InterPro" id="IPR018201">
    <property type="entry name" value="Ketoacyl_synth_AS"/>
</dbReference>
<dbReference type="SUPFAM" id="SSF53335">
    <property type="entry name" value="S-adenosyl-L-methionine-dependent methyltransferases"/>
    <property type="match status" value="1"/>
</dbReference>
<dbReference type="GO" id="GO:0031177">
    <property type="term" value="F:phosphopantetheine binding"/>
    <property type="evidence" value="ECO:0007669"/>
    <property type="project" value="InterPro"/>
</dbReference>
<dbReference type="InterPro" id="IPR014030">
    <property type="entry name" value="Ketoacyl_synth_N"/>
</dbReference>
<dbReference type="RefSeq" id="XP_062785261.1">
    <property type="nucleotide sequence ID" value="XM_062929210.1"/>
</dbReference>
<reference evidence="14" key="1">
    <citation type="journal article" date="2023" name="bioRxiv">
        <title>Complete genome of the Medicago anthracnose fungus, Colletotrichum destructivum, reveals a mini-chromosome-like region within a core chromosome.</title>
        <authorList>
            <person name="Lapalu N."/>
            <person name="Simon A."/>
            <person name="Lu A."/>
            <person name="Plaumann P.-L."/>
            <person name="Amselem J."/>
            <person name="Pigne S."/>
            <person name="Auger A."/>
            <person name="Koch C."/>
            <person name="Dallery J.-F."/>
            <person name="O'Connell R.J."/>
        </authorList>
    </citation>
    <scope>NUCLEOTIDE SEQUENCE [LARGE SCALE GENOMIC DNA]</scope>
    <source>
        <strain evidence="14">CBS 520.97</strain>
    </source>
</reference>
<keyword evidence="2" id="KW-0596">Phosphopantetheine</keyword>
<proteinExistence type="predicted"/>
<dbReference type="PANTHER" id="PTHR43775:SF21">
    <property type="entry name" value="NON-REDUCING POLYKETIDE SYNTHASE AUSA-RELATED"/>
    <property type="match status" value="1"/>
</dbReference>
<evidence type="ECO:0000256" key="7">
    <source>
        <dbReference type="ARBA" id="ARBA00023268"/>
    </source>
</evidence>
<dbReference type="Pfam" id="PF00698">
    <property type="entry name" value="Acyl_transf_1"/>
    <property type="match status" value="1"/>
</dbReference>
<dbReference type="Gene3D" id="3.30.70.3290">
    <property type="match status" value="1"/>
</dbReference>
<dbReference type="PROSITE" id="PS50075">
    <property type="entry name" value="CARRIER"/>
    <property type="match status" value="1"/>
</dbReference>
<accession>A0AAX4IXU1</accession>
<feature type="region of interest" description="N-terminal hotdog fold" evidence="8">
    <location>
        <begin position="1306"/>
        <end position="1445"/>
    </location>
</feature>
<evidence type="ECO:0000256" key="5">
    <source>
        <dbReference type="ARBA" id="ARBA00022679"/>
    </source>
</evidence>
<dbReference type="Gene3D" id="3.40.50.150">
    <property type="entry name" value="Vaccinia Virus protein VP39"/>
    <property type="match status" value="1"/>
</dbReference>
<dbReference type="Pfam" id="PF20434">
    <property type="entry name" value="BD-FAE"/>
    <property type="match status" value="1"/>
</dbReference>
<dbReference type="Pfam" id="PF16073">
    <property type="entry name" value="SAT"/>
    <property type="match status" value="1"/>
</dbReference>
<dbReference type="CDD" id="cd00833">
    <property type="entry name" value="PKS"/>
    <property type="match status" value="1"/>
</dbReference>
<dbReference type="SUPFAM" id="SSF52151">
    <property type="entry name" value="FabD/lysophospholipase-like"/>
    <property type="match status" value="1"/>
</dbReference>
<feature type="active site" description="Proton donor; for dehydratase activity" evidence="8">
    <location>
        <position position="1535"/>
    </location>
</feature>
<evidence type="ECO:0000256" key="1">
    <source>
        <dbReference type="ARBA" id="ARBA00004721"/>
    </source>
</evidence>
<feature type="domain" description="PKS/mFAS DH" evidence="12">
    <location>
        <begin position="1306"/>
        <end position="1631"/>
    </location>
</feature>
<dbReference type="Pfam" id="PF18558">
    <property type="entry name" value="HTH_51"/>
    <property type="match status" value="1"/>
</dbReference>
<dbReference type="Pfam" id="PF00550">
    <property type="entry name" value="PP-binding"/>
    <property type="match status" value="1"/>
</dbReference>
<dbReference type="SMART" id="SM00825">
    <property type="entry name" value="PKS_KS"/>
    <property type="match status" value="1"/>
</dbReference>
<feature type="region of interest" description="Disordered" evidence="9">
    <location>
        <begin position="1280"/>
        <end position="1311"/>
    </location>
</feature>
<dbReference type="GeneID" id="87949554"/>
<gene>
    <name evidence="13" type="ORF">CDEST_13054</name>
</gene>
<evidence type="ECO:0000256" key="6">
    <source>
        <dbReference type="ARBA" id="ARBA00022737"/>
    </source>
</evidence>
<dbReference type="Gene3D" id="3.40.47.10">
    <property type="match status" value="1"/>
</dbReference>
<dbReference type="InterPro" id="IPR016035">
    <property type="entry name" value="Acyl_Trfase/lysoPLipase"/>
</dbReference>
<organism evidence="13 14">
    <name type="scientific">Colletotrichum destructivum</name>
    <dbReference type="NCBI Taxonomy" id="34406"/>
    <lineage>
        <taxon>Eukaryota</taxon>
        <taxon>Fungi</taxon>
        <taxon>Dikarya</taxon>
        <taxon>Ascomycota</taxon>
        <taxon>Pezizomycotina</taxon>
        <taxon>Sordariomycetes</taxon>
        <taxon>Hypocreomycetidae</taxon>
        <taxon>Glomerellales</taxon>
        <taxon>Glomerellaceae</taxon>
        <taxon>Colletotrichum</taxon>
        <taxon>Colletotrichum destructivum species complex</taxon>
    </lineage>
</organism>
<dbReference type="KEGG" id="cdet:87949554"/>
<evidence type="ECO:0000313" key="14">
    <source>
        <dbReference type="Proteomes" id="UP001322277"/>
    </source>
</evidence>
<evidence type="ECO:0000256" key="8">
    <source>
        <dbReference type="PROSITE-ProRule" id="PRU01363"/>
    </source>
</evidence>
<dbReference type="InterPro" id="IPR042104">
    <property type="entry name" value="PKS_dehydratase_sf"/>
</dbReference>
<dbReference type="SMART" id="SM00827">
    <property type="entry name" value="PKS_AT"/>
    <property type="match status" value="1"/>
</dbReference>
<dbReference type="InterPro" id="IPR016036">
    <property type="entry name" value="Malonyl_transacylase_ACP-bd"/>
</dbReference>
<dbReference type="Gene3D" id="3.40.366.10">
    <property type="entry name" value="Malonyl-Coenzyme A Acyl Carrier Protein, domain 2"/>
    <property type="match status" value="2"/>
</dbReference>
<dbReference type="InterPro" id="IPR054514">
    <property type="entry name" value="RhiE-like_linker"/>
</dbReference>
<dbReference type="Gene3D" id="1.10.1200.10">
    <property type="entry name" value="ACP-like"/>
    <property type="match status" value="1"/>
</dbReference>
<dbReference type="GO" id="GO:0008168">
    <property type="term" value="F:methyltransferase activity"/>
    <property type="evidence" value="ECO:0007669"/>
    <property type="project" value="UniProtKB-KW"/>
</dbReference>
<keyword evidence="6" id="KW-0677">Repeat</keyword>